<dbReference type="Pfam" id="PF07103">
    <property type="entry name" value="DUF1365"/>
    <property type="match status" value="1"/>
</dbReference>
<protein>
    <submittedName>
        <fullName evidence="1">DUF1365 domain-containing protein</fullName>
    </submittedName>
</protein>
<gene>
    <name evidence="1" type="ORF">R2G56_11060</name>
</gene>
<dbReference type="PANTHER" id="PTHR33973">
    <property type="entry name" value="OS07G0153300 PROTEIN"/>
    <property type="match status" value="1"/>
</dbReference>
<dbReference type="EMBL" id="JAWLIP010000004">
    <property type="protein sequence ID" value="MDV6226825.1"/>
    <property type="molecule type" value="Genomic_DNA"/>
</dbReference>
<accession>A0ABU4AKQ7</accession>
<dbReference type="InterPro" id="IPR010775">
    <property type="entry name" value="DUF1365"/>
</dbReference>
<proteinExistence type="predicted"/>
<sequence length="268" mass="30656">MSWNSAIYRGEVVHVRHRPRVHRLRYRVFALDLDLDELPRLSKALRFFGYNRPALFSFRDSDHGDGIAGGLRRWVDARIAEAGFDPASMRVSVLCYPRILGYVFNPLSVYFCRDESGAVQLVLYEVCNTFNERHTYVIPASDTGRHSIRHSCDKALYVSPFLSMDCRYDFRIAPPGDEVMVSISESEAREKVLFASFSGKRQTLTDGALIRLFFSHPLMTLKVTGAIHFEALRLWLKGVPFHRHRPADTPVAKTLVAPNPKVQQHEPH</sequence>
<evidence type="ECO:0000313" key="2">
    <source>
        <dbReference type="Proteomes" id="UP001185659"/>
    </source>
</evidence>
<evidence type="ECO:0000313" key="1">
    <source>
        <dbReference type="EMBL" id="MDV6226825.1"/>
    </source>
</evidence>
<reference evidence="1 2" key="1">
    <citation type="submission" date="2023-10" db="EMBL/GenBank/DDBJ databases">
        <authorList>
            <person name="Venkata Ramana C."/>
            <person name="Sasikala C."/>
            <person name="Dhurka M."/>
        </authorList>
    </citation>
    <scope>NUCLEOTIDE SEQUENCE [LARGE SCALE GENOMIC DNA]</scope>
    <source>
        <strain evidence="1 2">KCTC 32151</strain>
    </source>
</reference>
<organism evidence="1 2">
    <name type="scientific">Nitratireductor aquimarinus</name>
    <dbReference type="NCBI Taxonomy" id="889300"/>
    <lineage>
        <taxon>Bacteria</taxon>
        <taxon>Pseudomonadati</taxon>
        <taxon>Pseudomonadota</taxon>
        <taxon>Alphaproteobacteria</taxon>
        <taxon>Hyphomicrobiales</taxon>
        <taxon>Phyllobacteriaceae</taxon>
        <taxon>Nitratireductor</taxon>
    </lineage>
</organism>
<dbReference type="Proteomes" id="UP001185659">
    <property type="component" value="Unassembled WGS sequence"/>
</dbReference>
<dbReference type="PANTHER" id="PTHR33973:SF4">
    <property type="entry name" value="OS07G0153300 PROTEIN"/>
    <property type="match status" value="1"/>
</dbReference>
<dbReference type="RefSeq" id="WP_317561314.1">
    <property type="nucleotide sequence ID" value="NZ_JAWLIP010000004.1"/>
</dbReference>
<comment type="caution">
    <text evidence="1">The sequence shown here is derived from an EMBL/GenBank/DDBJ whole genome shotgun (WGS) entry which is preliminary data.</text>
</comment>
<keyword evidence="2" id="KW-1185">Reference proteome</keyword>
<name>A0ABU4AKQ7_9HYPH</name>